<proteinExistence type="predicted"/>
<sequence>MIFDDLLRAGIAGAVFLAIDEFHHPAEAVGDLTDIRGLGIGLAAAVAHRHLGGAIFIADGIARHGLGPGQIPGAGIAFLTVEAAGGAGEIAPAHAPLHRVGRAPAAITVHGAVFLDDAPAFVGRIIGDLPELELPELIALPPGAVGAGADHRVGAAAGDQEMPVRRRAAIARGLHHDALDRHLPAKTENAGGRVEVPGLDIAGDIRGIERRDLHIEALAPLECQEIDRQRERAAELVDAGLDVAHRRVVELERADGRHIGLVGAGFGRGLAGHGRLRLTMGYGSGVGRDRAQRAAQAGLVKRLGIAGEGRQVAALGRAHADGVLAIEILGHLPDLDLIGISAMVAVHIEQRAFRRDRHAGGHHARPIGKVGRRAVKGAAVHQQHLARAHGQRLHEFALDHRDQLAVGQAGRLAPVGIEQMRPGGEAQAAVFRGDVLQGRPDRQGEMAGAVFVDKAQILVQPDAGAVAVGRLGGDRADDDAEFLEHRQHARPPDLGQRRMHAGPHRQIVMQYRSHEAIVMRLGHAVIDRAQGGKVAFGQERQHDIAVAAQQVFGMRVPEGAARTGHGGLLDCRSGHV</sequence>
<protein>
    <submittedName>
        <fullName evidence="1">Uncharacterized protein</fullName>
    </submittedName>
</protein>
<accession>E0XV76</accession>
<evidence type="ECO:0000313" key="1">
    <source>
        <dbReference type="EMBL" id="ADI18317.1"/>
    </source>
</evidence>
<organism evidence="1">
    <name type="scientific">uncultured Rhodobacterales bacterium HF4000_03E16</name>
    <dbReference type="NCBI Taxonomy" id="710785"/>
    <lineage>
        <taxon>Bacteria</taxon>
        <taxon>Pseudomonadati</taxon>
        <taxon>Pseudomonadota</taxon>
        <taxon>Alphaproteobacteria</taxon>
        <taxon>Rhodobacterales</taxon>
        <taxon>environmental samples</taxon>
    </lineage>
</organism>
<dbReference type="AlphaFoldDB" id="E0XV76"/>
<reference evidence="1" key="1">
    <citation type="journal article" date="2011" name="Environ. Microbiol.">
        <title>Time-series analyses of Monterey Bay coastal microbial picoplankton using a 'genome proxy' microarray.</title>
        <authorList>
            <person name="Rich V.I."/>
            <person name="Pham V.D."/>
            <person name="Eppley J."/>
            <person name="Shi Y."/>
            <person name="DeLong E.F."/>
        </authorList>
    </citation>
    <scope>NUCLEOTIDE SEQUENCE</scope>
</reference>
<name>E0XV76_9RHOB</name>
<dbReference type="EMBL" id="GU474886">
    <property type="protein sequence ID" value="ADI18317.1"/>
    <property type="molecule type" value="Genomic_DNA"/>
</dbReference>